<dbReference type="Pfam" id="PF01183">
    <property type="entry name" value="Glyco_hydro_25"/>
    <property type="match status" value="1"/>
</dbReference>
<reference evidence="3 4" key="1">
    <citation type="submission" date="2016-08" db="EMBL/GenBank/DDBJ databases">
        <title>A Parts List for Fungal Cellulosomes Revealed by Comparative Genomics.</title>
        <authorList>
            <consortium name="DOE Joint Genome Institute"/>
            <person name="Haitjema C.H."/>
            <person name="Gilmore S.P."/>
            <person name="Henske J.K."/>
            <person name="Solomon K.V."/>
            <person name="De Groot R."/>
            <person name="Kuo A."/>
            <person name="Mondo S.J."/>
            <person name="Salamov A.A."/>
            <person name="Labutti K."/>
            <person name="Zhao Z."/>
            <person name="Chiniquy J."/>
            <person name="Barry K."/>
            <person name="Brewer H.M."/>
            <person name="Purvine S.O."/>
            <person name="Wright A.T."/>
            <person name="Boxma B."/>
            <person name="Van Alen T."/>
            <person name="Hackstein J.H."/>
            <person name="Baker S.E."/>
            <person name="Grigoriev I.V."/>
            <person name="O'Malley M.A."/>
        </authorList>
    </citation>
    <scope>NUCLEOTIDE SEQUENCE [LARGE SCALE GENOMIC DNA]</scope>
    <source>
        <strain evidence="3 4">G1</strain>
    </source>
</reference>
<dbReference type="PROSITE" id="PS51904">
    <property type="entry name" value="GLYCOSYL_HYDROL_F25_2"/>
    <property type="match status" value="1"/>
</dbReference>
<keyword evidence="2" id="KW-1133">Transmembrane helix</keyword>
<dbReference type="GO" id="GO:0003796">
    <property type="term" value="F:lysozyme activity"/>
    <property type="evidence" value="ECO:0007669"/>
    <property type="project" value="InterPro"/>
</dbReference>
<evidence type="ECO:0000256" key="1">
    <source>
        <dbReference type="ARBA" id="ARBA00010646"/>
    </source>
</evidence>
<comment type="similarity">
    <text evidence="1">Belongs to the glycosyl hydrolase 25 family.</text>
</comment>
<protein>
    <submittedName>
        <fullName evidence="3">Glycoside hydrolase</fullName>
    </submittedName>
</protein>
<proteinExistence type="inferred from homology"/>
<organism evidence="3 4">
    <name type="scientific">Neocallimastix californiae</name>
    <dbReference type="NCBI Taxonomy" id="1754190"/>
    <lineage>
        <taxon>Eukaryota</taxon>
        <taxon>Fungi</taxon>
        <taxon>Fungi incertae sedis</taxon>
        <taxon>Chytridiomycota</taxon>
        <taxon>Chytridiomycota incertae sedis</taxon>
        <taxon>Neocallimastigomycetes</taxon>
        <taxon>Neocallimastigales</taxon>
        <taxon>Neocallimastigaceae</taxon>
        <taxon>Neocallimastix</taxon>
    </lineage>
</organism>
<name>A0A1Y2F5Q1_9FUNG</name>
<dbReference type="GO" id="GO:0016998">
    <property type="term" value="P:cell wall macromolecule catabolic process"/>
    <property type="evidence" value="ECO:0007669"/>
    <property type="project" value="InterPro"/>
</dbReference>
<dbReference type="InterPro" id="IPR002053">
    <property type="entry name" value="Glyco_hydro_25"/>
</dbReference>
<evidence type="ECO:0000256" key="2">
    <source>
        <dbReference type="SAM" id="Phobius"/>
    </source>
</evidence>
<gene>
    <name evidence="3" type="ORF">LY90DRAFT_698197</name>
</gene>
<dbReference type="SUPFAM" id="SSF51445">
    <property type="entry name" value="(Trans)glycosidases"/>
    <property type="match status" value="1"/>
</dbReference>
<dbReference type="OrthoDB" id="2251794at2759"/>
<comment type="caution">
    <text evidence="3">The sequence shown here is derived from an EMBL/GenBank/DDBJ whole genome shotgun (WGS) entry which is preliminary data.</text>
</comment>
<keyword evidence="3" id="KW-0378">Hydrolase</keyword>
<feature type="transmembrane region" description="Helical" evidence="2">
    <location>
        <begin position="338"/>
        <end position="355"/>
    </location>
</feature>
<dbReference type="AlphaFoldDB" id="A0A1Y2F5Q1"/>
<dbReference type="InterPro" id="IPR017853">
    <property type="entry name" value="GH"/>
</dbReference>
<dbReference type="EMBL" id="MCOG01000015">
    <property type="protein sequence ID" value="ORY79222.1"/>
    <property type="molecule type" value="Genomic_DNA"/>
</dbReference>
<evidence type="ECO:0000313" key="4">
    <source>
        <dbReference type="Proteomes" id="UP000193920"/>
    </source>
</evidence>
<evidence type="ECO:0000313" key="3">
    <source>
        <dbReference type="EMBL" id="ORY79222.1"/>
    </source>
</evidence>
<sequence length="356" mass="40430">MYLFSIYFFIIGLFNHFVFVKANINIYSLCKNDIEGLCLPTEVCSTKGGAYISGVCSGDNDIKCCQNLPTPDFIKGIDISFWQNEIDYNKVEEAGIEFVIMRAMGSRVDVNTGSRIDTQFENNYSKVMNTKLKKGAYVYSLATNKAEMKKEIDELLEIINGKSFELPIYIDIEEESQFVMSKKELTEMIIYGCDLIKEKKYNAGIYIGCLKVEEKVIDVDLIKERGNEIWCARYHYDPSKHDFSDLATVFQYTNEGTVDGIEGNVDLDVRYTLNINENANKENCNCSESFPNNTTTENNEACDCGSDSTNNKNDYNSNSNTDNGNISDNKSNTNRFNSSKYFIFISIFFIIISALI</sequence>
<accession>A0A1Y2F5Q1</accession>
<dbReference type="PANTHER" id="PTHR34135">
    <property type="entry name" value="LYSOZYME"/>
    <property type="match status" value="1"/>
</dbReference>
<dbReference type="Gene3D" id="3.20.20.80">
    <property type="entry name" value="Glycosidases"/>
    <property type="match status" value="1"/>
</dbReference>
<dbReference type="PANTHER" id="PTHR34135:SF2">
    <property type="entry name" value="LYSOZYME"/>
    <property type="match status" value="1"/>
</dbReference>
<dbReference type="Proteomes" id="UP000193920">
    <property type="component" value="Unassembled WGS sequence"/>
</dbReference>
<keyword evidence="2" id="KW-0472">Membrane</keyword>
<dbReference type="GO" id="GO:0016052">
    <property type="term" value="P:carbohydrate catabolic process"/>
    <property type="evidence" value="ECO:0007669"/>
    <property type="project" value="TreeGrafter"/>
</dbReference>
<keyword evidence="2" id="KW-0812">Transmembrane</keyword>
<keyword evidence="4" id="KW-1185">Reference proteome</keyword>
<dbReference type="GO" id="GO:0009253">
    <property type="term" value="P:peptidoglycan catabolic process"/>
    <property type="evidence" value="ECO:0007669"/>
    <property type="project" value="InterPro"/>
</dbReference>